<proteinExistence type="predicted"/>
<gene>
    <name evidence="2" type="ORF">SVUK_LOCUS2192</name>
</gene>
<dbReference type="OrthoDB" id="5376140at2759"/>
<feature type="compositionally biased region" description="Basic and acidic residues" evidence="1">
    <location>
        <begin position="111"/>
        <end position="123"/>
    </location>
</feature>
<dbReference type="EMBL" id="UYYB01004855">
    <property type="protein sequence ID" value="VDM67194.1"/>
    <property type="molecule type" value="Genomic_DNA"/>
</dbReference>
<dbReference type="AlphaFoldDB" id="A0A3P7INL7"/>
<dbReference type="InterPro" id="IPR016197">
    <property type="entry name" value="Chromo-like_dom_sf"/>
</dbReference>
<dbReference type="SUPFAM" id="SSF54160">
    <property type="entry name" value="Chromo domain-like"/>
    <property type="match status" value="1"/>
</dbReference>
<organism evidence="2 3">
    <name type="scientific">Strongylus vulgaris</name>
    <name type="common">Blood worm</name>
    <dbReference type="NCBI Taxonomy" id="40348"/>
    <lineage>
        <taxon>Eukaryota</taxon>
        <taxon>Metazoa</taxon>
        <taxon>Ecdysozoa</taxon>
        <taxon>Nematoda</taxon>
        <taxon>Chromadorea</taxon>
        <taxon>Rhabditida</taxon>
        <taxon>Rhabditina</taxon>
        <taxon>Rhabditomorpha</taxon>
        <taxon>Strongyloidea</taxon>
        <taxon>Strongylidae</taxon>
        <taxon>Strongylus</taxon>
    </lineage>
</organism>
<feature type="compositionally biased region" description="Polar residues" evidence="1">
    <location>
        <begin position="34"/>
        <end position="47"/>
    </location>
</feature>
<accession>A0A3P7INL7</accession>
<feature type="compositionally biased region" description="Low complexity" evidence="1">
    <location>
        <begin position="64"/>
        <end position="79"/>
    </location>
</feature>
<reference evidence="2 3" key="1">
    <citation type="submission" date="2018-11" db="EMBL/GenBank/DDBJ databases">
        <authorList>
            <consortium name="Pathogen Informatics"/>
        </authorList>
    </citation>
    <scope>NUCLEOTIDE SEQUENCE [LARGE SCALE GENOMIC DNA]</scope>
</reference>
<feature type="compositionally biased region" description="Basic residues" evidence="1">
    <location>
        <begin position="80"/>
        <end position="95"/>
    </location>
</feature>
<feature type="region of interest" description="Disordered" evidence="1">
    <location>
        <begin position="13"/>
        <end position="135"/>
    </location>
</feature>
<sequence>MLLVIANIISNADDEPSISSEEPSVEKTDPVHDFNTQSSALESSDSENVPLIKLKSSAVNDRASPSTSVSSTRSVPPLIIKRKIPRPPALPKRKPSLSSITSLISATSLESKPENLKPPEISKPKSPVPEVSKRNEAPEICSSIEASCSNFDAPSTVTKEPEPPLPEKRFVRPHGFERGLRVERIHAFLKRGDTIFAVVQFKNCDIIEILATRIVQHYEPLNEHSPKIVELNLELFLQMDLELMDEQIIIVKLLI</sequence>
<protein>
    <submittedName>
        <fullName evidence="2">Uncharacterized protein</fullName>
    </submittedName>
</protein>
<feature type="compositionally biased region" description="Low complexity" evidence="1">
    <location>
        <begin position="96"/>
        <end position="110"/>
    </location>
</feature>
<evidence type="ECO:0000313" key="2">
    <source>
        <dbReference type="EMBL" id="VDM67194.1"/>
    </source>
</evidence>
<evidence type="ECO:0000256" key="1">
    <source>
        <dbReference type="SAM" id="MobiDB-lite"/>
    </source>
</evidence>
<name>A0A3P7INL7_STRVU</name>
<evidence type="ECO:0000313" key="3">
    <source>
        <dbReference type="Proteomes" id="UP000270094"/>
    </source>
</evidence>
<keyword evidence="3" id="KW-1185">Reference proteome</keyword>
<dbReference type="Proteomes" id="UP000270094">
    <property type="component" value="Unassembled WGS sequence"/>
</dbReference>